<gene>
    <name evidence="2" type="ORF">SAMN05192529_13816</name>
</gene>
<sequence length="162" mass="17723">MGSNQVSEKNQLQNELSMIPKIHPLFSTKNAPGFLRRSIAIGFLSAVASRLGLWGQYSSGWTNFTKYMGDLLYFIPSVLIAPLAIIVTFLETFIGITILLGLFNQLSAIMGGFLTLVFAVAMTIANGVKDPLDYSVFVFSAACFTLAYLDKTATTINKNNNH</sequence>
<accession>A0A1H4CXA3</accession>
<feature type="transmembrane region" description="Helical" evidence="1">
    <location>
        <begin position="131"/>
        <end position="149"/>
    </location>
</feature>
<keyword evidence="1" id="KW-0812">Transmembrane</keyword>
<keyword evidence="1" id="KW-1133">Transmembrane helix</keyword>
<evidence type="ECO:0000256" key="1">
    <source>
        <dbReference type="SAM" id="Phobius"/>
    </source>
</evidence>
<keyword evidence="1" id="KW-0472">Membrane</keyword>
<organism evidence="2 3">
    <name type="scientific">Arachidicoccus rhizosphaerae</name>
    <dbReference type="NCBI Taxonomy" id="551991"/>
    <lineage>
        <taxon>Bacteria</taxon>
        <taxon>Pseudomonadati</taxon>
        <taxon>Bacteroidota</taxon>
        <taxon>Chitinophagia</taxon>
        <taxon>Chitinophagales</taxon>
        <taxon>Chitinophagaceae</taxon>
        <taxon>Arachidicoccus</taxon>
    </lineage>
</organism>
<keyword evidence="3" id="KW-1185">Reference proteome</keyword>
<feature type="transmembrane region" description="Helical" evidence="1">
    <location>
        <begin position="73"/>
        <end position="99"/>
    </location>
</feature>
<dbReference type="Proteomes" id="UP000199041">
    <property type="component" value="Unassembled WGS sequence"/>
</dbReference>
<feature type="transmembrane region" description="Helical" evidence="1">
    <location>
        <begin position="34"/>
        <end position="53"/>
    </location>
</feature>
<dbReference type="AlphaFoldDB" id="A0A1H4CXA3"/>
<evidence type="ECO:0000313" key="2">
    <source>
        <dbReference type="EMBL" id="SEA64732.1"/>
    </source>
</evidence>
<feature type="transmembrane region" description="Helical" evidence="1">
    <location>
        <begin position="106"/>
        <end position="125"/>
    </location>
</feature>
<protein>
    <submittedName>
        <fullName evidence="2">Methylamine utilisation protein MauE</fullName>
    </submittedName>
</protein>
<dbReference type="STRING" id="551991.SAMN05192529_13816"/>
<name>A0A1H4CXA3_9BACT</name>
<dbReference type="EMBL" id="FNQY01000038">
    <property type="protein sequence ID" value="SEA64732.1"/>
    <property type="molecule type" value="Genomic_DNA"/>
</dbReference>
<proteinExistence type="predicted"/>
<evidence type="ECO:0000313" key="3">
    <source>
        <dbReference type="Proteomes" id="UP000199041"/>
    </source>
</evidence>
<reference evidence="2 3" key="1">
    <citation type="submission" date="2016-10" db="EMBL/GenBank/DDBJ databases">
        <authorList>
            <person name="de Groot N.N."/>
        </authorList>
    </citation>
    <scope>NUCLEOTIDE SEQUENCE [LARGE SCALE GENOMIC DNA]</scope>
    <source>
        <strain evidence="2 3">Vu-144</strain>
    </source>
</reference>